<dbReference type="InterPro" id="IPR002885">
    <property type="entry name" value="PPR_rpt"/>
</dbReference>
<dbReference type="Pfam" id="PF13812">
    <property type="entry name" value="PPR_3"/>
    <property type="match status" value="1"/>
</dbReference>
<dbReference type="InterPro" id="IPR050667">
    <property type="entry name" value="PPR-containing_protein"/>
</dbReference>
<gene>
    <name evidence="3" type="ORF">INT45_001389</name>
</gene>
<keyword evidence="1" id="KW-0677">Repeat</keyword>
<evidence type="ECO:0000313" key="4">
    <source>
        <dbReference type="Proteomes" id="UP000646827"/>
    </source>
</evidence>
<evidence type="ECO:0000313" key="3">
    <source>
        <dbReference type="EMBL" id="KAG2216574.1"/>
    </source>
</evidence>
<dbReference type="OrthoDB" id="185373at2759"/>
<dbReference type="PANTHER" id="PTHR47939:SF13">
    <property type="entry name" value="OS03G0201400 PROTEIN"/>
    <property type="match status" value="1"/>
</dbReference>
<accession>A0A8H7RT46</accession>
<dbReference type="AlphaFoldDB" id="A0A8H7RT46"/>
<evidence type="ECO:0000256" key="1">
    <source>
        <dbReference type="ARBA" id="ARBA00022737"/>
    </source>
</evidence>
<proteinExistence type="predicted"/>
<dbReference type="EMBL" id="JAEPRB010000386">
    <property type="protein sequence ID" value="KAG2216574.1"/>
    <property type="molecule type" value="Genomic_DNA"/>
</dbReference>
<dbReference type="Gene3D" id="1.25.40.10">
    <property type="entry name" value="Tetratricopeptide repeat domain"/>
    <property type="match status" value="2"/>
</dbReference>
<feature type="compositionally biased region" description="Basic and acidic residues" evidence="2">
    <location>
        <begin position="23"/>
        <end position="32"/>
    </location>
</feature>
<name>A0A8H7RT46_9FUNG</name>
<organism evidence="3 4">
    <name type="scientific">Circinella minor</name>
    <dbReference type="NCBI Taxonomy" id="1195481"/>
    <lineage>
        <taxon>Eukaryota</taxon>
        <taxon>Fungi</taxon>
        <taxon>Fungi incertae sedis</taxon>
        <taxon>Mucoromycota</taxon>
        <taxon>Mucoromycotina</taxon>
        <taxon>Mucoromycetes</taxon>
        <taxon>Mucorales</taxon>
        <taxon>Lichtheimiaceae</taxon>
        <taxon>Circinella</taxon>
    </lineage>
</organism>
<dbReference type="Proteomes" id="UP000646827">
    <property type="component" value="Unassembled WGS sequence"/>
</dbReference>
<evidence type="ECO:0008006" key="5">
    <source>
        <dbReference type="Google" id="ProtNLM"/>
    </source>
</evidence>
<keyword evidence="4" id="KW-1185">Reference proteome</keyword>
<dbReference type="InterPro" id="IPR011990">
    <property type="entry name" value="TPR-like_helical_dom_sf"/>
</dbReference>
<sequence>MTTATTATTTPSRRYNKRNNGSKTDRRQCNDPLKERLSTLKLENATQKDLDTIWKLFLQRDLELQQQASTSATKESTPPPIVFPPLVTALFRLIAQKGTMDMMDTLHKRFLHPDLMLLRVEDMEWVIFANIRHNKTGRAHRILNDMYNSGKTPTLETYHHFFREHAKYFHNKRRRHIIDYLVDDMRRRGVHPTIKTYMQLLMIEAQHGSSRERIQIWVDEMMALDGKTREFQIKRKQAQLLKLVHILSNHAHPGLYTVLRKGVNVGLEFDMDIWNKAMVTFARVGNVDNANEILNLFRQQQKMVMGLNTTYHSLIRAYLNTKPMCMDAAIQTFQLMLQDGIVIDESIYNTFLLAYTKHDDQMEVDDELRIKTLRQLFRVSSKLNKNVPDAIVEKLFNFYIERQVLSEAEQLYWDLRYNHDNGQSQQRISRRIQGRVFDTIEAFARKQQLLSAFSLMYDLLANDYWPNSRSVCAIIKGCGARRDLDAAEQLLSIMEDIASDKVKPVVYTTLKYEQGIALRRKQEEEQQ</sequence>
<evidence type="ECO:0000256" key="2">
    <source>
        <dbReference type="SAM" id="MobiDB-lite"/>
    </source>
</evidence>
<protein>
    <recommendedName>
        <fullName evidence="5">Pentatricopeptide repeat-containing protein</fullName>
    </recommendedName>
</protein>
<reference evidence="3 4" key="1">
    <citation type="submission" date="2020-12" db="EMBL/GenBank/DDBJ databases">
        <title>Metabolic potential, ecology and presence of endohyphal bacteria is reflected in genomic diversity of Mucoromycotina.</title>
        <authorList>
            <person name="Muszewska A."/>
            <person name="Okrasinska A."/>
            <person name="Steczkiewicz K."/>
            <person name="Drgas O."/>
            <person name="Orlowska M."/>
            <person name="Perlinska-Lenart U."/>
            <person name="Aleksandrzak-Piekarczyk T."/>
            <person name="Szatraj K."/>
            <person name="Zielenkiewicz U."/>
            <person name="Pilsyk S."/>
            <person name="Malc E."/>
            <person name="Mieczkowski P."/>
            <person name="Kruszewska J.S."/>
            <person name="Biernat P."/>
            <person name="Pawlowska J."/>
        </authorList>
    </citation>
    <scope>NUCLEOTIDE SEQUENCE [LARGE SCALE GENOMIC DNA]</scope>
    <source>
        <strain evidence="3 4">CBS 142.35</strain>
    </source>
</reference>
<comment type="caution">
    <text evidence="3">The sequence shown here is derived from an EMBL/GenBank/DDBJ whole genome shotgun (WGS) entry which is preliminary data.</text>
</comment>
<feature type="region of interest" description="Disordered" evidence="2">
    <location>
        <begin position="1"/>
        <end position="32"/>
    </location>
</feature>
<dbReference type="PANTHER" id="PTHR47939">
    <property type="entry name" value="MEMBRANE-ASSOCIATED SALT-INDUCIBLE PROTEIN-LIKE"/>
    <property type="match status" value="1"/>
</dbReference>
<feature type="compositionally biased region" description="Low complexity" evidence="2">
    <location>
        <begin position="1"/>
        <end position="10"/>
    </location>
</feature>